<dbReference type="CDD" id="cd04301">
    <property type="entry name" value="NAT_SF"/>
    <property type="match status" value="1"/>
</dbReference>
<dbReference type="Proteomes" id="UP000013378">
    <property type="component" value="Unassembled WGS sequence"/>
</dbReference>
<evidence type="ECO:0000259" key="1">
    <source>
        <dbReference type="PROSITE" id="PS51186"/>
    </source>
</evidence>
<reference evidence="2 3" key="1">
    <citation type="journal article" date="2015" name="Geomicrobiol. J.">
        <title>Caldisalinibacter kiritimatiensis gen. nov., sp. nov., a moderately thermohalophilic thiosulfate-reducing bacterium from a hypersaline microbial mat.</title>
        <authorList>
            <person name="Ben Hania W."/>
            <person name="Joseph M."/>
            <person name="Fiebig A."/>
            <person name="Bunk B."/>
            <person name="Klenk H.-P."/>
            <person name="Fardeau M.-L."/>
            <person name="Spring S."/>
        </authorList>
    </citation>
    <scope>NUCLEOTIDE SEQUENCE [LARGE SCALE GENOMIC DNA]</scope>
    <source>
        <strain evidence="2 3">L21-TH-D2</strain>
    </source>
</reference>
<dbReference type="OrthoDB" id="62792at2"/>
<dbReference type="RefSeq" id="WP_006309373.1">
    <property type="nucleotide sequence ID" value="NZ_ARZA01000072.1"/>
</dbReference>
<comment type="caution">
    <text evidence="2">The sequence shown here is derived from an EMBL/GenBank/DDBJ whole genome shotgun (WGS) entry which is preliminary data.</text>
</comment>
<dbReference type="SUPFAM" id="SSF55729">
    <property type="entry name" value="Acyl-CoA N-acyltransferases (Nat)"/>
    <property type="match status" value="1"/>
</dbReference>
<dbReference type="AlphaFoldDB" id="R1CR58"/>
<accession>R1CR58</accession>
<dbReference type="Pfam" id="PF00583">
    <property type="entry name" value="Acetyltransf_1"/>
    <property type="match status" value="1"/>
</dbReference>
<organism evidence="2 3">
    <name type="scientific">Caldisalinibacter kiritimatiensis</name>
    <dbReference type="NCBI Taxonomy" id="1304284"/>
    <lineage>
        <taxon>Bacteria</taxon>
        <taxon>Bacillati</taxon>
        <taxon>Bacillota</taxon>
        <taxon>Tissierellia</taxon>
        <taxon>Tissierellales</taxon>
        <taxon>Thermohalobacteraceae</taxon>
        <taxon>Caldisalinibacter</taxon>
    </lineage>
</organism>
<evidence type="ECO:0000313" key="2">
    <source>
        <dbReference type="EMBL" id="EOD01161.1"/>
    </source>
</evidence>
<sequence length="300" mass="35732">MTIISRPYNKEKDYERVSDFLVKTYSDKNDFQNWHQPRWEYMHYHPYFYNEELQKIHDKIRIWEDDEKIVGVAHFEHTLGNCYIEIDKEYSDLQDEMVQYAEENLKGQSEGRSFLTFYVNEHNNQFKEILKSRGYKNAKEYNEYMSVFETEKEFPEITLPEGFKLQSLEDENNLNKLHRVLWRGFNHGDEPDDDLSGRRLMQSAPNYRKDLNIVVVAPDGNYVSYCGMWYDDKNKFAYVEPVATDPDYRKMGLGKAAVLEGVRRCKELGATKAYVATNKKFYLKIGFETIYTMEAWGKVF</sequence>
<dbReference type="EMBL" id="ARZA01000072">
    <property type="protein sequence ID" value="EOD01161.1"/>
    <property type="molecule type" value="Genomic_DNA"/>
</dbReference>
<feature type="domain" description="N-acetyltransferase" evidence="1">
    <location>
        <begin position="18"/>
        <end position="155"/>
    </location>
</feature>
<dbReference type="Gene3D" id="3.40.630.30">
    <property type="match status" value="1"/>
</dbReference>
<proteinExistence type="predicted"/>
<name>R1CR58_9FIRM</name>
<dbReference type="InterPro" id="IPR000182">
    <property type="entry name" value="GNAT_dom"/>
</dbReference>
<dbReference type="PROSITE" id="PS51186">
    <property type="entry name" value="GNAT"/>
    <property type="match status" value="2"/>
</dbReference>
<feature type="domain" description="N-acetyltransferase" evidence="1">
    <location>
        <begin position="157"/>
        <end position="300"/>
    </location>
</feature>
<keyword evidence="3" id="KW-1185">Reference proteome</keyword>
<protein>
    <recommendedName>
        <fullName evidence="1">N-acetyltransferase domain-containing protein</fullName>
    </recommendedName>
</protein>
<evidence type="ECO:0000313" key="3">
    <source>
        <dbReference type="Proteomes" id="UP000013378"/>
    </source>
</evidence>
<dbReference type="eggNOG" id="COG3153">
    <property type="taxonomic scope" value="Bacteria"/>
</dbReference>
<dbReference type="InterPro" id="IPR016181">
    <property type="entry name" value="Acyl_CoA_acyltransferase"/>
</dbReference>
<dbReference type="GO" id="GO:0016747">
    <property type="term" value="F:acyltransferase activity, transferring groups other than amino-acyl groups"/>
    <property type="evidence" value="ECO:0007669"/>
    <property type="project" value="InterPro"/>
</dbReference>
<dbReference type="STRING" id="1304284.L21TH_0766"/>
<gene>
    <name evidence="2" type="ORF">L21TH_0766</name>
</gene>